<reference evidence="1" key="1">
    <citation type="submission" date="2021-06" db="EMBL/GenBank/DDBJ databases">
        <title>Parelaphostrongylus tenuis whole genome reference sequence.</title>
        <authorList>
            <person name="Garwood T.J."/>
            <person name="Larsen P.A."/>
            <person name="Fountain-Jones N.M."/>
            <person name="Garbe J.R."/>
            <person name="Macchietto M.G."/>
            <person name="Kania S.A."/>
            <person name="Gerhold R.W."/>
            <person name="Richards J.E."/>
            <person name="Wolf T.M."/>
        </authorList>
    </citation>
    <scope>NUCLEOTIDE SEQUENCE</scope>
    <source>
        <strain evidence="1">MNPRO001-30</strain>
        <tissue evidence="1">Meninges</tissue>
    </source>
</reference>
<protein>
    <submittedName>
        <fullName evidence="1">Uncharacterized protein</fullName>
    </submittedName>
</protein>
<proteinExistence type="predicted"/>
<organism evidence="1 2">
    <name type="scientific">Parelaphostrongylus tenuis</name>
    <name type="common">Meningeal worm</name>
    <dbReference type="NCBI Taxonomy" id="148309"/>
    <lineage>
        <taxon>Eukaryota</taxon>
        <taxon>Metazoa</taxon>
        <taxon>Ecdysozoa</taxon>
        <taxon>Nematoda</taxon>
        <taxon>Chromadorea</taxon>
        <taxon>Rhabditida</taxon>
        <taxon>Rhabditina</taxon>
        <taxon>Rhabditomorpha</taxon>
        <taxon>Strongyloidea</taxon>
        <taxon>Metastrongylidae</taxon>
        <taxon>Parelaphostrongylus</taxon>
    </lineage>
</organism>
<accession>A0AAD5QUN4</accession>
<evidence type="ECO:0000313" key="2">
    <source>
        <dbReference type="Proteomes" id="UP001196413"/>
    </source>
</evidence>
<keyword evidence="2" id="KW-1185">Reference proteome</keyword>
<comment type="caution">
    <text evidence="1">The sequence shown here is derived from an EMBL/GenBank/DDBJ whole genome shotgun (WGS) entry which is preliminary data.</text>
</comment>
<sequence length="52" mass="5636">MAVTSENSIIALRVVIRCCWKRPYFISTRAAAKESCGPDGEGTVSHVIVAKL</sequence>
<dbReference type="AlphaFoldDB" id="A0AAD5QUN4"/>
<name>A0AAD5QUN4_PARTN</name>
<dbReference type="EMBL" id="JAHQIW010003751">
    <property type="protein sequence ID" value="KAJ1359981.1"/>
    <property type="molecule type" value="Genomic_DNA"/>
</dbReference>
<dbReference type="Proteomes" id="UP001196413">
    <property type="component" value="Unassembled WGS sequence"/>
</dbReference>
<evidence type="ECO:0000313" key="1">
    <source>
        <dbReference type="EMBL" id="KAJ1359981.1"/>
    </source>
</evidence>
<gene>
    <name evidence="1" type="ORF">KIN20_018824</name>
</gene>